<evidence type="ECO:0000259" key="5">
    <source>
        <dbReference type="PROSITE" id="PS50887"/>
    </source>
</evidence>
<keyword evidence="7" id="KW-1185">Reference proteome</keyword>
<dbReference type="SUPFAM" id="SSF55073">
    <property type="entry name" value="Nucleotide cyclase"/>
    <property type="match status" value="1"/>
</dbReference>
<dbReference type="EMBL" id="PSNW01000001">
    <property type="protein sequence ID" value="PPE75365.1"/>
    <property type="molecule type" value="Genomic_DNA"/>
</dbReference>
<reference evidence="6 7" key="1">
    <citation type="submission" date="2018-02" db="EMBL/GenBank/DDBJ databases">
        <title>Genome sequencing of Solimonas sp. HR-BB.</title>
        <authorList>
            <person name="Lee Y."/>
            <person name="Jeon C.O."/>
        </authorList>
    </citation>
    <scope>NUCLEOTIDE SEQUENCE [LARGE SCALE GENOMIC DNA]</scope>
    <source>
        <strain evidence="6 7">HR-BB</strain>
    </source>
</reference>
<dbReference type="InterPro" id="IPR000160">
    <property type="entry name" value="GGDEF_dom"/>
</dbReference>
<dbReference type="RefSeq" id="WP_104228331.1">
    <property type="nucleotide sequence ID" value="NZ_PSNW01000001.1"/>
</dbReference>
<dbReference type="Pfam" id="PF00990">
    <property type="entry name" value="GGDEF"/>
    <property type="match status" value="1"/>
</dbReference>
<sequence length="329" mass="36067">MTELSRPKILVVDDTPANLVAMRRLLSKVDAELVEADSGNAALAATLDHEFALVLLDVNMPDMDGFEVASHLAGEDSTRDTPVIFVTAAMVDDLNRLKGYSFGAVDYIAKPINDTILLSKVRVFLELYRRKQQLQQLVRELESEVAIRKRAEEQVRHEATHDALTGLPNRALFLDRLDGALERSRRAQRPFALLYIDIDGFKPVNDTHGHLAGDQLLQAIAARLLSRMRKSDTVARLGGDEFAVILEEAMDVPGVALKAAEELCMMLREPYDLGPDIRVTVGASIGVACHSSQAAEAGAKPRDALIRAADDAMYRAKRGGKNRCVLADG</sequence>
<dbReference type="NCBIfam" id="TIGR00254">
    <property type="entry name" value="GGDEF"/>
    <property type="match status" value="1"/>
</dbReference>
<dbReference type="InterPro" id="IPR001789">
    <property type="entry name" value="Sig_transdc_resp-reg_receiver"/>
</dbReference>
<name>A0A2S5TK62_9GAMM</name>
<dbReference type="SMART" id="SM00267">
    <property type="entry name" value="GGDEF"/>
    <property type="match status" value="1"/>
</dbReference>
<feature type="domain" description="Response regulatory" evidence="4">
    <location>
        <begin position="8"/>
        <end position="125"/>
    </location>
</feature>
<dbReference type="InterPro" id="IPR029787">
    <property type="entry name" value="Nucleotide_cyclase"/>
</dbReference>
<dbReference type="InterPro" id="IPR043128">
    <property type="entry name" value="Rev_trsase/Diguanyl_cyclase"/>
</dbReference>
<dbReference type="PANTHER" id="PTHR46663">
    <property type="entry name" value="DIGUANYLATE CYCLASE DGCT-RELATED"/>
    <property type="match status" value="1"/>
</dbReference>
<protein>
    <submittedName>
        <fullName evidence="6">Diguanylate cyclase response regulator</fullName>
    </submittedName>
</protein>
<dbReference type="PROSITE" id="PS50887">
    <property type="entry name" value="GGDEF"/>
    <property type="match status" value="1"/>
</dbReference>
<gene>
    <name evidence="6" type="ORF">C3942_00240</name>
</gene>
<feature type="modified residue" description="4-aspartylphosphate" evidence="2">
    <location>
        <position position="57"/>
    </location>
</feature>
<dbReference type="AlphaFoldDB" id="A0A2S5TK62"/>
<evidence type="ECO:0000256" key="2">
    <source>
        <dbReference type="PROSITE-ProRule" id="PRU00169"/>
    </source>
</evidence>
<dbReference type="OrthoDB" id="8807260at2"/>
<evidence type="ECO:0000313" key="6">
    <source>
        <dbReference type="EMBL" id="PPE75365.1"/>
    </source>
</evidence>
<organism evidence="6 7">
    <name type="scientific">Solimonas fluminis</name>
    <dbReference type="NCBI Taxonomy" id="2086571"/>
    <lineage>
        <taxon>Bacteria</taxon>
        <taxon>Pseudomonadati</taxon>
        <taxon>Pseudomonadota</taxon>
        <taxon>Gammaproteobacteria</taxon>
        <taxon>Nevskiales</taxon>
        <taxon>Nevskiaceae</taxon>
        <taxon>Solimonas</taxon>
    </lineage>
</organism>
<dbReference type="GO" id="GO:0000160">
    <property type="term" value="P:phosphorelay signal transduction system"/>
    <property type="evidence" value="ECO:0007669"/>
    <property type="project" value="InterPro"/>
</dbReference>
<keyword evidence="3" id="KW-0175">Coiled coil</keyword>
<dbReference type="Gene3D" id="3.30.70.270">
    <property type="match status" value="1"/>
</dbReference>
<comment type="caution">
    <text evidence="6">The sequence shown here is derived from an EMBL/GenBank/DDBJ whole genome shotgun (WGS) entry which is preliminary data.</text>
</comment>
<dbReference type="Gene3D" id="3.40.50.2300">
    <property type="match status" value="1"/>
</dbReference>
<dbReference type="PROSITE" id="PS50110">
    <property type="entry name" value="RESPONSE_REGULATORY"/>
    <property type="match status" value="1"/>
</dbReference>
<dbReference type="SUPFAM" id="SSF52172">
    <property type="entry name" value="CheY-like"/>
    <property type="match status" value="1"/>
</dbReference>
<dbReference type="Proteomes" id="UP000238220">
    <property type="component" value="Unassembled WGS sequence"/>
</dbReference>
<dbReference type="PANTHER" id="PTHR46663:SF2">
    <property type="entry name" value="GGDEF DOMAIN-CONTAINING PROTEIN"/>
    <property type="match status" value="1"/>
</dbReference>
<feature type="domain" description="GGDEF" evidence="5">
    <location>
        <begin position="189"/>
        <end position="329"/>
    </location>
</feature>
<dbReference type="FunFam" id="3.30.70.270:FF:000001">
    <property type="entry name" value="Diguanylate cyclase domain protein"/>
    <property type="match status" value="1"/>
</dbReference>
<evidence type="ECO:0000259" key="4">
    <source>
        <dbReference type="PROSITE" id="PS50110"/>
    </source>
</evidence>
<dbReference type="GO" id="GO:0003824">
    <property type="term" value="F:catalytic activity"/>
    <property type="evidence" value="ECO:0007669"/>
    <property type="project" value="UniProtKB-ARBA"/>
</dbReference>
<evidence type="ECO:0000313" key="7">
    <source>
        <dbReference type="Proteomes" id="UP000238220"/>
    </source>
</evidence>
<dbReference type="CDD" id="cd01949">
    <property type="entry name" value="GGDEF"/>
    <property type="match status" value="1"/>
</dbReference>
<dbReference type="SMART" id="SM00448">
    <property type="entry name" value="REC"/>
    <property type="match status" value="1"/>
</dbReference>
<comment type="cofactor">
    <cofactor evidence="1">
        <name>Mg(2+)</name>
        <dbReference type="ChEBI" id="CHEBI:18420"/>
    </cofactor>
</comment>
<keyword evidence="2" id="KW-0597">Phosphoprotein</keyword>
<evidence type="ECO:0000256" key="1">
    <source>
        <dbReference type="ARBA" id="ARBA00001946"/>
    </source>
</evidence>
<evidence type="ECO:0000256" key="3">
    <source>
        <dbReference type="SAM" id="Coils"/>
    </source>
</evidence>
<feature type="coiled-coil region" evidence="3">
    <location>
        <begin position="124"/>
        <end position="154"/>
    </location>
</feature>
<dbReference type="Pfam" id="PF00072">
    <property type="entry name" value="Response_reg"/>
    <property type="match status" value="1"/>
</dbReference>
<accession>A0A2S5TK62</accession>
<dbReference type="InterPro" id="IPR052163">
    <property type="entry name" value="DGC-Regulatory_Protein"/>
</dbReference>
<proteinExistence type="predicted"/>
<dbReference type="InterPro" id="IPR011006">
    <property type="entry name" value="CheY-like_superfamily"/>
</dbReference>